<feature type="domain" description="SAF" evidence="2">
    <location>
        <begin position="45"/>
        <end position="105"/>
    </location>
</feature>
<dbReference type="SMART" id="SM00858">
    <property type="entry name" value="SAF"/>
    <property type="match status" value="1"/>
</dbReference>
<evidence type="ECO:0000259" key="2">
    <source>
        <dbReference type="SMART" id="SM00858"/>
    </source>
</evidence>
<dbReference type="RefSeq" id="WP_400879592.1">
    <property type="nucleotide sequence ID" value="NZ_JBIWXY010000001.1"/>
</dbReference>
<sequence length="299" mass="31451">MSGNALRITAILLFIGAVLVGWYGIRASHRQPEVQAPAPVTVVRHSQVVARQDIPAGHVLLPEDLAMKESDSQNSLAYSTTADLIGRMVETAIEKDAPVLSTYFAQRGPAAQLLKHGERGVAIKVDEVIGVGGFIQPGDHVDVLVYINSSNGMTTDSSAQSIIKDVRVISYGEMLQQNVSSSSISPGSASILADSEGGKAQALSGHSAVIAVKEEDVSRLMLAASGGSLRLSLRGASPDTPKTSNDLVRLSEITGLQQSSKPPVVPKSIKAMPAKKNAEVVNVIVHAGDKTETISFKGR</sequence>
<keyword evidence="1" id="KW-1133">Transmembrane helix</keyword>
<dbReference type="Pfam" id="PF16976">
    <property type="entry name" value="RcpC"/>
    <property type="match status" value="1"/>
</dbReference>
<proteinExistence type="predicted"/>
<evidence type="ECO:0000313" key="4">
    <source>
        <dbReference type="Proteomes" id="UP001617669"/>
    </source>
</evidence>
<dbReference type="Pfam" id="PF08666">
    <property type="entry name" value="SAF"/>
    <property type="match status" value="1"/>
</dbReference>
<evidence type="ECO:0000313" key="3">
    <source>
        <dbReference type="EMBL" id="MFJ5445381.1"/>
    </source>
</evidence>
<dbReference type="SUPFAM" id="SSF51269">
    <property type="entry name" value="AFP III-like domain"/>
    <property type="match status" value="1"/>
</dbReference>
<dbReference type="NCBIfam" id="TIGR03177">
    <property type="entry name" value="pilus_cpaB"/>
    <property type="match status" value="1"/>
</dbReference>
<dbReference type="InterPro" id="IPR036732">
    <property type="entry name" value="AFP_Neu5c_C_sf"/>
</dbReference>
<comment type="caution">
    <text evidence="3">The sequence shown here is derived from an EMBL/GenBank/DDBJ whole genome shotgun (WGS) entry which is preliminary data.</text>
</comment>
<feature type="transmembrane region" description="Helical" evidence="1">
    <location>
        <begin position="6"/>
        <end position="25"/>
    </location>
</feature>
<dbReference type="EMBL" id="JBIWXY010000001">
    <property type="protein sequence ID" value="MFJ5445381.1"/>
    <property type="molecule type" value="Genomic_DNA"/>
</dbReference>
<accession>A0ABW8GJ32</accession>
<dbReference type="Gene3D" id="3.90.1210.10">
    <property type="entry name" value="Antifreeze-like/N-acetylneuraminic acid synthase C-terminal domain"/>
    <property type="match status" value="1"/>
</dbReference>
<protein>
    <submittedName>
        <fullName evidence="3">Flp pilus assembly protein CpaB</fullName>
    </submittedName>
</protein>
<keyword evidence="1" id="KW-0812">Transmembrane</keyword>
<dbReference type="InterPro" id="IPR013974">
    <property type="entry name" value="SAF"/>
</dbReference>
<keyword evidence="4" id="KW-1185">Reference proteome</keyword>
<reference evidence="3 4" key="1">
    <citation type="submission" date="2024-11" db="EMBL/GenBank/DDBJ databases">
        <authorList>
            <person name="Kaparullina E.N."/>
            <person name="Delegan Y.A."/>
            <person name="Doronina N.V."/>
        </authorList>
    </citation>
    <scope>NUCLEOTIDE SEQUENCE [LARGE SCALE GENOMIC DNA]</scope>
    <source>
        <strain evidence="3 4">7sh_L</strain>
    </source>
</reference>
<dbReference type="InterPro" id="IPR017592">
    <property type="entry name" value="Pilus_assmbl_Flp-typ_CpaB"/>
</dbReference>
<dbReference type="Proteomes" id="UP001617669">
    <property type="component" value="Unassembled WGS sequence"/>
</dbReference>
<dbReference type="CDD" id="cd11614">
    <property type="entry name" value="SAF_CpaB_FlgA_like"/>
    <property type="match status" value="1"/>
</dbReference>
<dbReference type="InterPro" id="IPR031571">
    <property type="entry name" value="RcpC_dom"/>
</dbReference>
<name>A0ABW8GJ32_9PROT</name>
<keyword evidence="1" id="KW-0472">Membrane</keyword>
<organism evidence="3 4">
    <name type="scientific">Methylobacillus methanolivorans</name>
    <dbReference type="NCBI Taxonomy" id="1848927"/>
    <lineage>
        <taxon>Bacteria</taxon>
        <taxon>Pseudomonadati</taxon>
        <taxon>Pseudomonadota</taxon>
        <taxon>Betaproteobacteria</taxon>
        <taxon>Nitrosomonadales</taxon>
        <taxon>Methylophilaceae</taxon>
        <taxon>Methylobacillus</taxon>
    </lineage>
</organism>
<gene>
    <name evidence="3" type="primary">cpaB</name>
    <name evidence="3" type="ORF">ACIKP9_04000</name>
</gene>
<evidence type="ECO:0000256" key="1">
    <source>
        <dbReference type="SAM" id="Phobius"/>
    </source>
</evidence>